<name>A0A0A0B3Q3_CHAVO</name>
<dbReference type="InterPro" id="IPR006020">
    <property type="entry name" value="PTB/PI_dom"/>
</dbReference>
<feature type="domain" description="PID" evidence="1">
    <location>
        <begin position="92"/>
        <end position="128"/>
    </location>
</feature>
<dbReference type="GO" id="GO:0030971">
    <property type="term" value="F:receptor tyrosine kinase binding"/>
    <property type="evidence" value="ECO:0007669"/>
    <property type="project" value="TreeGrafter"/>
</dbReference>
<evidence type="ECO:0000313" key="3">
    <source>
        <dbReference type="Proteomes" id="UP000053858"/>
    </source>
</evidence>
<dbReference type="Gene3D" id="2.30.29.30">
    <property type="entry name" value="Pleckstrin-homology domain (PH domain)/Phosphotyrosine-binding domain (PTB)"/>
    <property type="match status" value="2"/>
</dbReference>
<feature type="non-terminal residue" evidence="2">
    <location>
        <position position="133"/>
    </location>
</feature>
<dbReference type="PRINTS" id="PR00629">
    <property type="entry name" value="SHCPIDOMAIN"/>
</dbReference>
<dbReference type="PANTHER" id="PTHR10337">
    <property type="entry name" value="SHC TRANSFORMING PROTEIN"/>
    <property type="match status" value="1"/>
</dbReference>
<gene>
    <name evidence="2" type="ORF">N301_01262</name>
</gene>
<organism evidence="2 3">
    <name type="scientific">Charadrius vociferus</name>
    <name type="common">Killdeer</name>
    <name type="synonym">Aegialitis vocifera</name>
    <dbReference type="NCBI Taxonomy" id="50402"/>
    <lineage>
        <taxon>Eukaryota</taxon>
        <taxon>Metazoa</taxon>
        <taxon>Chordata</taxon>
        <taxon>Craniata</taxon>
        <taxon>Vertebrata</taxon>
        <taxon>Euteleostomi</taxon>
        <taxon>Archelosauria</taxon>
        <taxon>Archosauria</taxon>
        <taxon>Dinosauria</taxon>
        <taxon>Saurischia</taxon>
        <taxon>Theropoda</taxon>
        <taxon>Coelurosauria</taxon>
        <taxon>Aves</taxon>
        <taxon>Neognathae</taxon>
        <taxon>Neoaves</taxon>
        <taxon>Charadriiformes</taxon>
        <taxon>Charadriidae</taxon>
        <taxon>Charadrius</taxon>
    </lineage>
</organism>
<dbReference type="PROSITE" id="PS01179">
    <property type="entry name" value="PID"/>
    <property type="match status" value="1"/>
</dbReference>
<sequence>REAINRLYEAVPGVKGIWKKKAPNKALFSILGKSNLRFAGMSIAVNISVDGLNLMIPTTRQVRAVPGDAAPPPTTSQPSAFCCKPGSGSPPCHILECCEGLAQSVISTVGQAFELRFKQYLHSPPKVVAPLDR</sequence>
<dbReference type="GO" id="GO:0035556">
    <property type="term" value="P:intracellular signal transduction"/>
    <property type="evidence" value="ECO:0007669"/>
    <property type="project" value="InterPro"/>
</dbReference>
<dbReference type="InterPro" id="IPR051235">
    <property type="entry name" value="CEP152/SHC-Transforming"/>
</dbReference>
<reference evidence="3" key="1">
    <citation type="journal article" date="2014" name="Science">
        <title>Comparative genomics reveals insights into avian genome evolution and adaptation.</title>
        <authorList>
            <consortium name="Avian Genome Consortium"/>
            <person name="Zhang G."/>
            <person name="Li C."/>
            <person name="Li Q."/>
            <person name="Li B."/>
            <person name="Larkin D.M."/>
            <person name="Lee C."/>
            <person name="Storz J.F."/>
            <person name="Antunes A."/>
            <person name="Greenwold M.J."/>
            <person name="Meredith R.W."/>
            <person name="Odeen A."/>
            <person name="Cui J."/>
            <person name="Zhou Q."/>
            <person name="Xu L."/>
            <person name="Pan H."/>
            <person name="Wang Z."/>
            <person name="Jin L."/>
            <person name="Zhang P."/>
            <person name="Hu H."/>
            <person name="Yang W."/>
            <person name="Hu J."/>
            <person name="Xiao J."/>
            <person name="Yang Z."/>
            <person name="Liu Y."/>
            <person name="Xie Q."/>
            <person name="Yu H."/>
            <person name="Lian J."/>
            <person name="Wen P."/>
            <person name="Zhang F."/>
            <person name="Li H."/>
            <person name="Zeng Y."/>
            <person name="Xiong Z."/>
            <person name="Liu S."/>
            <person name="Zhou L."/>
            <person name="Huang Z."/>
            <person name="An N."/>
            <person name="Wang J."/>
            <person name="Zheng Q."/>
            <person name="Xiong Y."/>
            <person name="Wang G."/>
            <person name="Wang B."/>
            <person name="Wang J."/>
            <person name="Fan Y."/>
            <person name="da Fonseca R.R."/>
            <person name="Alfaro-Nunez A."/>
            <person name="Schubert M."/>
            <person name="Orlando L."/>
            <person name="Mourier T."/>
            <person name="Howard J.T."/>
            <person name="Ganapathy G."/>
            <person name="Pfenning A."/>
            <person name="Whitney O."/>
            <person name="Rivas M.V."/>
            <person name="Hara E."/>
            <person name="Smith J."/>
            <person name="Farre M."/>
            <person name="Narayan J."/>
            <person name="Slavov G."/>
            <person name="Romanov M.N."/>
            <person name="Borges R."/>
            <person name="Machado J.P."/>
            <person name="Khan I."/>
            <person name="Springer M.S."/>
            <person name="Gatesy J."/>
            <person name="Hoffmann F.G."/>
            <person name="Opazo J.C."/>
            <person name="Hastad O."/>
            <person name="Sawyer R.H."/>
            <person name="Kim H."/>
            <person name="Kim K.W."/>
            <person name="Kim H.J."/>
            <person name="Cho S."/>
            <person name="Li N."/>
            <person name="Huang Y."/>
            <person name="Bruford M.W."/>
            <person name="Zhan X."/>
            <person name="Dixon A."/>
            <person name="Bertelsen M.F."/>
            <person name="Derryberry E."/>
            <person name="Warren W."/>
            <person name="Wilson R.K."/>
            <person name="Li S."/>
            <person name="Ray D.A."/>
            <person name="Green R.E."/>
            <person name="O'Brien S.J."/>
            <person name="Griffin D."/>
            <person name="Johnson W.E."/>
            <person name="Haussler D."/>
            <person name="Ryder O.A."/>
            <person name="Willerslev E."/>
            <person name="Graves G.R."/>
            <person name="Alstrom P."/>
            <person name="Fjeldsa J."/>
            <person name="Mindell D.P."/>
            <person name="Edwards S.V."/>
            <person name="Braun E.L."/>
            <person name="Rahbek C."/>
            <person name="Burt D.W."/>
            <person name="Houde P."/>
            <person name="Zhang Y."/>
            <person name="Yang H."/>
            <person name="Wang J."/>
            <person name="Jarvis E.D."/>
            <person name="Gilbert M.T."/>
            <person name="Wang J."/>
        </authorList>
    </citation>
    <scope>NUCLEOTIDE SEQUENCE [LARGE SCALE GENOMIC DNA]</scope>
</reference>
<dbReference type="InterPro" id="IPR011993">
    <property type="entry name" value="PH-like_dom_sf"/>
</dbReference>
<dbReference type="PANTHER" id="PTHR10337:SF5">
    <property type="entry name" value="SHC-TRANSFORMING PROTEIN 2"/>
    <property type="match status" value="1"/>
</dbReference>
<dbReference type="SUPFAM" id="SSF50729">
    <property type="entry name" value="PH domain-like"/>
    <property type="match status" value="1"/>
</dbReference>
<protein>
    <submittedName>
        <fullName evidence="2">SHC-transforming protein 2</fullName>
    </submittedName>
</protein>
<dbReference type="Proteomes" id="UP000053858">
    <property type="component" value="Unassembled WGS sequence"/>
</dbReference>
<dbReference type="AlphaFoldDB" id="A0A0A0B3Q3"/>
<dbReference type="Pfam" id="PF00640">
    <property type="entry name" value="PID"/>
    <property type="match status" value="1"/>
</dbReference>
<feature type="non-terminal residue" evidence="2">
    <location>
        <position position="1"/>
    </location>
</feature>
<dbReference type="EMBL" id="KL884781">
    <property type="protein sequence ID" value="KGM00414.1"/>
    <property type="molecule type" value="Genomic_DNA"/>
</dbReference>
<evidence type="ECO:0000259" key="1">
    <source>
        <dbReference type="PROSITE" id="PS01179"/>
    </source>
</evidence>
<accession>A0A0A0B3Q3</accession>
<dbReference type="STRING" id="50402.A0A0A0B3Q3"/>
<evidence type="ECO:0000313" key="2">
    <source>
        <dbReference type="EMBL" id="KGM00414.1"/>
    </source>
</evidence>
<dbReference type="GO" id="GO:0005886">
    <property type="term" value="C:plasma membrane"/>
    <property type="evidence" value="ECO:0007669"/>
    <property type="project" value="TreeGrafter"/>
</dbReference>
<proteinExistence type="predicted"/>
<dbReference type="InterPro" id="IPR006019">
    <property type="entry name" value="PID_Shc-like"/>
</dbReference>
<dbReference type="GO" id="GO:0007169">
    <property type="term" value="P:cell surface receptor protein tyrosine kinase signaling pathway"/>
    <property type="evidence" value="ECO:0007669"/>
    <property type="project" value="TreeGrafter"/>
</dbReference>
<keyword evidence="3" id="KW-1185">Reference proteome</keyword>